<evidence type="ECO:0000259" key="1">
    <source>
        <dbReference type="Pfam" id="PF13648"/>
    </source>
</evidence>
<dbReference type="PROSITE" id="PS51257">
    <property type="entry name" value="PROKAR_LIPOPROTEIN"/>
    <property type="match status" value="1"/>
</dbReference>
<feature type="domain" description="Lipocalin-like" evidence="1">
    <location>
        <begin position="30"/>
        <end position="115"/>
    </location>
</feature>
<proteinExistence type="predicted"/>
<dbReference type="InterPro" id="IPR024311">
    <property type="entry name" value="Lipocalin-like"/>
</dbReference>
<evidence type="ECO:0000313" key="3">
    <source>
        <dbReference type="Proteomes" id="UP000248840"/>
    </source>
</evidence>
<reference evidence="2 3" key="1">
    <citation type="submission" date="2018-06" db="EMBL/GenBank/DDBJ databases">
        <title>Genomic Encyclopedia of Archaeal and Bacterial Type Strains, Phase II (KMG-II): from individual species to whole genera.</title>
        <authorList>
            <person name="Goeker M."/>
        </authorList>
    </citation>
    <scope>NUCLEOTIDE SEQUENCE [LARGE SCALE GENOMIC DNA]</scope>
    <source>
        <strain evidence="2 3">DSM 25663</strain>
    </source>
</reference>
<evidence type="ECO:0000313" key="2">
    <source>
        <dbReference type="EMBL" id="RAR70872.1"/>
    </source>
</evidence>
<dbReference type="OrthoDB" id="955522at2"/>
<keyword evidence="3" id="KW-1185">Reference proteome</keyword>
<sequence length="132" mass="14058">MKKTYLLISIAIFTLISCNKNDSNTSTNLLVGTWKYTEMYADPGNGSGVFTPVTSTKTITFDATGNVTSNGSLCDMSTASNASSTGTYTAATNTLIPTSCPNTTIIYELIGTTLILNYPCIEPCKAKFIKVP</sequence>
<comment type="caution">
    <text evidence="2">The sequence shown here is derived from an EMBL/GenBank/DDBJ whole genome shotgun (WGS) entry which is preliminary data.</text>
</comment>
<name>A0A328YFX9_9FLAO</name>
<dbReference type="RefSeq" id="WP_112113710.1">
    <property type="nucleotide sequence ID" value="NZ_QLSZ01000009.1"/>
</dbReference>
<dbReference type="Proteomes" id="UP000248840">
    <property type="component" value="Unassembled WGS sequence"/>
</dbReference>
<dbReference type="Pfam" id="PF13648">
    <property type="entry name" value="Lipocalin_4"/>
    <property type="match status" value="1"/>
</dbReference>
<organism evidence="2 3">
    <name type="scientific">Flavobacterium aciduliphilum</name>
    <dbReference type="NCBI Taxonomy" id="1101402"/>
    <lineage>
        <taxon>Bacteria</taxon>
        <taxon>Pseudomonadati</taxon>
        <taxon>Bacteroidota</taxon>
        <taxon>Flavobacteriia</taxon>
        <taxon>Flavobacteriales</taxon>
        <taxon>Flavobacteriaceae</taxon>
        <taxon>Flavobacterium</taxon>
    </lineage>
</organism>
<gene>
    <name evidence="2" type="ORF">CLV55_109126</name>
</gene>
<dbReference type="AlphaFoldDB" id="A0A328YFX9"/>
<accession>A0A328YFX9</accession>
<dbReference type="EMBL" id="QLSZ01000009">
    <property type="protein sequence ID" value="RAR70872.1"/>
    <property type="molecule type" value="Genomic_DNA"/>
</dbReference>
<protein>
    <submittedName>
        <fullName evidence="2">Lipocalin-like protein</fullName>
    </submittedName>
</protein>